<dbReference type="InParanoid" id="A0A0C3FGF1"/>
<proteinExistence type="predicted"/>
<reference evidence="1 2" key="1">
    <citation type="submission" date="2014-04" db="EMBL/GenBank/DDBJ databases">
        <authorList>
            <consortium name="DOE Joint Genome Institute"/>
            <person name="Kuo A."/>
            <person name="Tarkka M."/>
            <person name="Buscot F."/>
            <person name="Kohler A."/>
            <person name="Nagy L.G."/>
            <person name="Floudas D."/>
            <person name="Copeland A."/>
            <person name="Barry K.W."/>
            <person name="Cichocki N."/>
            <person name="Veneault-Fourrey C."/>
            <person name="LaButti K."/>
            <person name="Lindquist E.A."/>
            <person name="Lipzen A."/>
            <person name="Lundell T."/>
            <person name="Morin E."/>
            <person name="Murat C."/>
            <person name="Sun H."/>
            <person name="Tunlid A."/>
            <person name="Henrissat B."/>
            <person name="Grigoriev I.V."/>
            <person name="Hibbett D.S."/>
            <person name="Martin F."/>
            <person name="Nordberg H.P."/>
            <person name="Cantor M.N."/>
            <person name="Hua S.X."/>
        </authorList>
    </citation>
    <scope>NUCLEOTIDE SEQUENCE [LARGE SCALE GENOMIC DNA]</scope>
    <source>
        <strain evidence="1 2">F 1598</strain>
    </source>
</reference>
<dbReference type="AlphaFoldDB" id="A0A0C3FGF1"/>
<dbReference type="EMBL" id="KN833012">
    <property type="protein sequence ID" value="KIM79041.1"/>
    <property type="molecule type" value="Genomic_DNA"/>
</dbReference>
<dbReference type="HOGENOM" id="CLU_2979916_0_0_1"/>
<reference evidence="2" key="2">
    <citation type="submission" date="2015-01" db="EMBL/GenBank/DDBJ databases">
        <title>Evolutionary Origins and Diversification of the Mycorrhizal Mutualists.</title>
        <authorList>
            <consortium name="DOE Joint Genome Institute"/>
            <consortium name="Mycorrhizal Genomics Consortium"/>
            <person name="Kohler A."/>
            <person name="Kuo A."/>
            <person name="Nagy L.G."/>
            <person name="Floudas D."/>
            <person name="Copeland A."/>
            <person name="Barry K.W."/>
            <person name="Cichocki N."/>
            <person name="Veneault-Fourrey C."/>
            <person name="LaButti K."/>
            <person name="Lindquist E.A."/>
            <person name="Lipzen A."/>
            <person name="Lundell T."/>
            <person name="Morin E."/>
            <person name="Murat C."/>
            <person name="Riley R."/>
            <person name="Ohm R."/>
            <person name="Sun H."/>
            <person name="Tunlid A."/>
            <person name="Henrissat B."/>
            <person name="Grigoriev I.V."/>
            <person name="Hibbett D.S."/>
            <person name="Martin F."/>
        </authorList>
    </citation>
    <scope>NUCLEOTIDE SEQUENCE [LARGE SCALE GENOMIC DNA]</scope>
    <source>
        <strain evidence="2">F 1598</strain>
    </source>
</reference>
<keyword evidence="2" id="KW-1185">Reference proteome</keyword>
<evidence type="ECO:0000313" key="2">
    <source>
        <dbReference type="Proteomes" id="UP000054166"/>
    </source>
</evidence>
<sequence length="58" mass="6280">MDIDILASIQGLLSSTILNVADEDGDQYLCDDANETSSPAVNLRSTDAVYMAMVAKWK</sequence>
<accession>A0A0C3FGF1</accession>
<dbReference type="Proteomes" id="UP000054166">
    <property type="component" value="Unassembled WGS sequence"/>
</dbReference>
<evidence type="ECO:0000313" key="1">
    <source>
        <dbReference type="EMBL" id="KIM79041.1"/>
    </source>
</evidence>
<gene>
    <name evidence="1" type="ORF">PILCRDRAFT_10703</name>
</gene>
<protein>
    <submittedName>
        <fullName evidence="1">Uncharacterized protein</fullName>
    </submittedName>
</protein>
<name>A0A0C3FGF1_PILCF</name>
<organism evidence="1 2">
    <name type="scientific">Piloderma croceum (strain F 1598)</name>
    <dbReference type="NCBI Taxonomy" id="765440"/>
    <lineage>
        <taxon>Eukaryota</taxon>
        <taxon>Fungi</taxon>
        <taxon>Dikarya</taxon>
        <taxon>Basidiomycota</taxon>
        <taxon>Agaricomycotina</taxon>
        <taxon>Agaricomycetes</taxon>
        <taxon>Agaricomycetidae</taxon>
        <taxon>Atheliales</taxon>
        <taxon>Atheliaceae</taxon>
        <taxon>Piloderma</taxon>
    </lineage>
</organism>